<reference evidence="1 2" key="1">
    <citation type="journal article" date="2022" name="Syst. Appl. Microbiol.">
        <title>Rhodopirellula aestuarii sp. nov., a novel member of the genus Rhodopirellula isolated from brackish sediments collected in the Tagus River estuary, Portugal.</title>
        <authorList>
            <person name="Vitorino I.R."/>
            <person name="Klimek D."/>
            <person name="Calusinska M."/>
            <person name="Lobo-da-Cunha A."/>
            <person name="Vasconcelos V."/>
            <person name="Lage O.M."/>
        </authorList>
    </citation>
    <scope>NUCLEOTIDE SEQUENCE [LARGE SCALE GENOMIC DNA]</scope>
    <source>
        <strain evidence="1 2">ICT_H3.1</strain>
    </source>
</reference>
<keyword evidence="2" id="KW-1185">Reference proteome</keyword>
<gene>
    <name evidence="1" type="ORF">NB063_03255</name>
</gene>
<dbReference type="RefSeq" id="WP_250927306.1">
    <property type="nucleotide sequence ID" value="NZ_JAMQBK010000012.1"/>
</dbReference>
<evidence type="ECO:0000313" key="1">
    <source>
        <dbReference type="EMBL" id="MCM2369635.1"/>
    </source>
</evidence>
<dbReference type="Proteomes" id="UP001202961">
    <property type="component" value="Unassembled WGS sequence"/>
</dbReference>
<dbReference type="EMBL" id="JAMQBK010000012">
    <property type="protein sequence ID" value="MCM2369635.1"/>
    <property type="molecule type" value="Genomic_DNA"/>
</dbReference>
<evidence type="ECO:0000313" key="2">
    <source>
        <dbReference type="Proteomes" id="UP001202961"/>
    </source>
</evidence>
<organism evidence="1 2">
    <name type="scientific">Aporhodopirellula aestuarii</name>
    <dbReference type="NCBI Taxonomy" id="2950107"/>
    <lineage>
        <taxon>Bacteria</taxon>
        <taxon>Pseudomonadati</taxon>
        <taxon>Planctomycetota</taxon>
        <taxon>Planctomycetia</taxon>
        <taxon>Pirellulales</taxon>
        <taxon>Pirellulaceae</taxon>
        <taxon>Aporhodopirellula</taxon>
    </lineage>
</organism>
<name>A0ABT0TYJ3_9BACT</name>
<proteinExistence type="predicted"/>
<sequence length="285" mass="30632">MIIDRNETQPRLVIQILSSTGSRDPITGITYDDVDLAVSELRPSASSWSTVTLVSGTVGTYLANSFAEIGDGLYQVCLPSASVSAGDTTHIRVVYAANDPQYGTMTATGGTDVSALLTTSEFEAALPDNFADLSIESETGKVSAAPSSVVSVDAPSADEAGRIILTQRDDYENDSDIEPIGPIRISTSQQLLRETDPPSLRFGATLTFGEGYGNTHFIGTAYAEAVSGEPNQYDLYIEIEHDELDKTPGRYGWDIEAVYADDDVSTLVRGTLDLRQSMGDHEERD</sequence>
<comment type="caution">
    <text evidence="1">The sequence shown here is derived from an EMBL/GenBank/DDBJ whole genome shotgun (WGS) entry which is preliminary data.</text>
</comment>
<accession>A0ABT0TYJ3</accession>
<protein>
    <submittedName>
        <fullName evidence="1">Uncharacterized protein</fullName>
    </submittedName>
</protein>